<dbReference type="Proteomes" id="UP000318626">
    <property type="component" value="Chromosome"/>
</dbReference>
<dbReference type="RefSeq" id="WP_144972800.1">
    <property type="nucleotide sequence ID" value="NZ_CP036289.1"/>
</dbReference>
<evidence type="ECO:0000313" key="2">
    <source>
        <dbReference type="Proteomes" id="UP000318626"/>
    </source>
</evidence>
<organism evidence="1 2">
    <name type="scientific">Bremerella volcania</name>
    <dbReference type="NCBI Taxonomy" id="2527984"/>
    <lineage>
        <taxon>Bacteria</taxon>
        <taxon>Pseudomonadati</taxon>
        <taxon>Planctomycetota</taxon>
        <taxon>Planctomycetia</taxon>
        <taxon>Pirellulales</taxon>
        <taxon>Pirellulaceae</taxon>
        <taxon>Bremerella</taxon>
    </lineage>
</organism>
<dbReference type="EMBL" id="CP036289">
    <property type="protein sequence ID" value="QDU75429.1"/>
    <property type="molecule type" value="Genomic_DNA"/>
</dbReference>
<dbReference type="AlphaFoldDB" id="A0A518C885"/>
<gene>
    <name evidence="1" type="ORF">Pan97_24610</name>
</gene>
<accession>A0A518C885</accession>
<keyword evidence="2" id="KW-1185">Reference proteome</keyword>
<sequence>MAICIWRGDAQGVAQVDKVTVDNVEVGDIFTLTINRKTVSYTATAGTPANVYQGLSAAIATAAIAEFPTAASIAATDSLAAHLRLTGPTDGTPFTITGSTTNGGNAEVDVDVVQSGGNGVNMIQQVNLPAGLTGGTFTLSFEGQTTGNLTFNESAVDIESALEALSNVGSGDVAVSGPDGGPWLIEFTGTLAASTQTLLTGSGANLAGQSVSVTTTTAGQPGDNHRLTITGTQALSESVPIGFYLIPNEPDATASGTVSSNHTDAQWLSLLAHVYGLSNSASLSMVRTTSTTATTRTFTIEVEIVAEKGGQVVLAPTVTRSSSSSYDLAAVVSRTIVSTGGNSANEVQVVALPGNPSGGTFTLSFQGQTTSNLTHDESAADVEAALEALSNIGSGNVSVTGDDGGPWTIVFTGGLASTDVAQITASGANLTGGTVTISTIQTAVPNQNEQVLLTMSASVTSGTFTINYDSSDSTDVAYNATSAAVKAALESTGSIDSGDMNVSGPAGGPWLIEFTGNLAGQNVTTITTNGTNLVGAGTQSLTITSLTTPTGSGYWNNASNWSTSSVPVNGDTAILEASNRAVLYGLDQSSVTLAELIVRASFVGTIGLPRVNQAGYLEYRDTHLKIGASSVRIGEGVGNGSERIHLDLGSVQTDVTVADSATPTGLGEHAVNLLGTHAANVLRVYRGSVSSAPYAGQSAVWATLQVGFADDPTGDVELLLGDDVTLGSVAIHGGLATCLGKSGSAITSLLVTAGNVTLGGTDGLSQLNVEGGNVFYRTTGTLGGNTVVGGSGTLSFEGDLRGKTVINAITCRGDTANVLDPQGVVADLTVQYQSTSRFPELGANFTAARS</sequence>
<protein>
    <submittedName>
        <fullName evidence="1">Uncharacterized protein</fullName>
    </submittedName>
</protein>
<evidence type="ECO:0000313" key="1">
    <source>
        <dbReference type="EMBL" id="QDU75429.1"/>
    </source>
</evidence>
<dbReference type="KEGG" id="bvo:Pan97_24610"/>
<name>A0A518C885_9BACT</name>
<dbReference type="OrthoDB" id="245702at2"/>
<proteinExistence type="predicted"/>
<reference evidence="2" key="1">
    <citation type="submission" date="2019-02" db="EMBL/GenBank/DDBJ databases">
        <title>Deep-cultivation of Planctomycetes and their phenomic and genomic characterization uncovers novel biology.</title>
        <authorList>
            <person name="Wiegand S."/>
            <person name="Jogler M."/>
            <person name="Boedeker C."/>
            <person name="Pinto D."/>
            <person name="Vollmers J."/>
            <person name="Rivas-Marin E."/>
            <person name="Kohn T."/>
            <person name="Peeters S.H."/>
            <person name="Heuer A."/>
            <person name="Rast P."/>
            <person name="Oberbeckmann S."/>
            <person name="Bunk B."/>
            <person name="Jeske O."/>
            <person name="Meyerdierks A."/>
            <person name="Storesund J.E."/>
            <person name="Kallscheuer N."/>
            <person name="Luecker S."/>
            <person name="Lage O.M."/>
            <person name="Pohl T."/>
            <person name="Merkel B.J."/>
            <person name="Hornburger P."/>
            <person name="Mueller R.-W."/>
            <person name="Bruemmer F."/>
            <person name="Labrenz M."/>
            <person name="Spormann A.M."/>
            <person name="Op den Camp H."/>
            <person name="Overmann J."/>
            <person name="Amann R."/>
            <person name="Jetten M.S.M."/>
            <person name="Mascher T."/>
            <person name="Medema M.H."/>
            <person name="Devos D.P."/>
            <person name="Kaster A.-K."/>
            <person name="Ovreas L."/>
            <person name="Rohde M."/>
            <person name="Galperin M.Y."/>
            <person name="Jogler C."/>
        </authorList>
    </citation>
    <scope>NUCLEOTIDE SEQUENCE [LARGE SCALE GENOMIC DNA]</scope>
    <source>
        <strain evidence="2">Pan97</strain>
    </source>
</reference>